<evidence type="ECO:0000256" key="11">
    <source>
        <dbReference type="SAM" id="MobiDB-lite"/>
    </source>
</evidence>
<evidence type="ECO:0000313" key="14">
    <source>
        <dbReference type="Proteomes" id="UP000297737"/>
    </source>
</evidence>
<evidence type="ECO:0000256" key="6">
    <source>
        <dbReference type="ARBA" id="ARBA00022692"/>
    </source>
</evidence>
<dbReference type="Pfam" id="PF03544">
    <property type="entry name" value="TonB_C"/>
    <property type="match status" value="1"/>
</dbReference>
<evidence type="ECO:0000313" key="13">
    <source>
        <dbReference type="EMBL" id="TFU06467.1"/>
    </source>
</evidence>
<dbReference type="GO" id="GO:0031992">
    <property type="term" value="F:energy transducer activity"/>
    <property type="evidence" value="ECO:0007669"/>
    <property type="project" value="InterPro"/>
</dbReference>
<evidence type="ECO:0000256" key="1">
    <source>
        <dbReference type="ARBA" id="ARBA00004383"/>
    </source>
</evidence>
<dbReference type="PRINTS" id="PR01374">
    <property type="entry name" value="TONBPROTEIN"/>
</dbReference>
<comment type="subcellular location">
    <subcellularLocation>
        <location evidence="1 10">Cell inner membrane</location>
        <topology evidence="1 10">Single-pass membrane protein</topology>
        <orientation evidence="1 10">Periplasmic side</orientation>
    </subcellularLocation>
</comment>
<evidence type="ECO:0000256" key="7">
    <source>
        <dbReference type="ARBA" id="ARBA00022927"/>
    </source>
</evidence>
<dbReference type="Proteomes" id="UP000297737">
    <property type="component" value="Unassembled WGS sequence"/>
</dbReference>
<feature type="compositionally biased region" description="Pro residues" evidence="11">
    <location>
        <begin position="100"/>
        <end position="113"/>
    </location>
</feature>
<dbReference type="GO" id="GO:0015031">
    <property type="term" value="P:protein transport"/>
    <property type="evidence" value="ECO:0007669"/>
    <property type="project" value="UniProtKB-UniRule"/>
</dbReference>
<evidence type="ECO:0000259" key="12">
    <source>
        <dbReference type="PROSITE" id="PS52015"/>
    </source>
</evidence>
<keyword evidence="6 10" id="KW-0812">Transmembrane</keyword>
<evidence type="ECO:0000256" key="8">
    <source>
        <dbReference type="ARBA" id="ARBA00022989"/>
    </source>
</evidence>
<keyword evidence="7 10" id="KW-0653">Protein transport</keyword>
<dbReference type="GO" id="GO:0098797">
    <property type="term" value="C:plasma membrane protein complex"/>
    <property type="evidence" value="ECO:0007669"/>
    <property type="project" value="TreeGrafter"/>
</dbReference>
<organism evidence="13 14">
    <name type="scientific">Glacieibacterium arshaanense</name>
    <dbReference type="NCBI Taxonomy" id="2511025"/>
    <lineage>
        <taxon>Bacteria</taxon>
        <taxon>Pseudomonadati</taxon>
        <taxon>Pseudomonadota</taxon>
        <taxon>Alphaproteobacteria</taxon>
        <taxon>Sphingomonadales</taxon>
        <taxon>Sphingosinicellaceae</taxon>
        <taxon>Glacieibacterium</taxon>
    </lineage>
</organism>
<dbReference type="SUPFAM" id="SSF74653">
    <property type="entry name" value="TolA/TonB C-terminal domain"/>
    <property type="match status" value="1"/>
</dbReference>
<dbReference type="PANTHER" id="PTHR33446:SF2">
    <property type="entry name" value="PROTEIN TONB"/>
    <property type="match status" value="1"/>
</dbReference>
<comment type="function">
    <text evidence="10">Interacts with outer membrane receptor proteins that carry out high-affinity binding and energy dependent uptake into the periplasmic space of specific substrates. It could act to transduce energy from the cytoplasmic membrane to specific energy-requiring processes in the outer membrane, resulting in the release into the periplasm of ligands bound by these outer membrane proteins.</text>
</comment>
<dbReference type="InterPro" id="IPR051045">
    <property type="entry name" value="TonB-dependent_transducer"/>
</dbReference>
<dbReference type="OrthoDB" id="7585155at2"/>
<keyword evidence="5 10" id="KW-0997">Cell inner membrane</keyword>
<comment type="similarity">
    <text evidence="2 10">Belongs to the TonB family.</text>
</comment>
<proteinExistence type="inferred from homology"/>
<dbReference type="InterPro" id="IPR003538">
    <property type="entry name" value="TonB"/>
</dbReference>
<keyword evidence="10" id="KW-0735">Signal-anchor</keyword>
<name>A0A4Y9ES56_9SPHN</name>
<comment type="caution">
    <text evidence="13">The sequence shown here is derived from an EMBL/GenBank/DDBJ whole genome shotgun (WGS) entry which is preliminary data.</text>
</comment>
<protein>
    <recommendedName>
        <fullName evidence="10">Protein TonB</fullName>
    </recommendedName>
</protein>
<gene>
    <name evidence="13" type="ORF">EUV02_05660</name>
</gene>
<dbReference type="PROSITE" id="PS52015">
    <property type="entry name" value="TONB_CTD"/>
    <property type="match status" value="1"/>
</dbReference>
<keyword evidence="8 10" id="KW-1133">Transmembrane helix</keyword>
<dbReference type="NCBIfam" id="TIGR01352">
    <property type="entry name" value="tonB_Cterm"/>
    <property type="match status" value="1"/>
</dbReference>
<feature type="region of interest" description="Disordered" evidence="11">
    <location>
        <begin position="52"/>
        <end position="142"/>
    </location>
</feature>
<evidence type="ECO:0000256" key="9">
    <source>
        <dbReference type="ARBA" id="ARBA00023136"/>
    </source>
</evidence>
<reference evidence="13 14" key="1">
    <citation type="submission" date="2019-02" db="EMBL/GenBank/DDBJ databases">
        <title>Polymorphobacter sp. isolated from the lake at the Tibet of China.</title>
        <authorList>
            <person name="Li A."/>
        </authorList>
    </citation>
    <scope>NUCLEOTIDE SEQUENCE [LARGE SCALE GENOMIC DNA]</scope>
    <source>
        <strain evidence="13 14">DJ1R-1</strain>
    </source>
</reference>
<keyword evidence="9 10" id="KW-0472">Membrane</keyword>
<evidence type="ECO:0000256" key="5">
    <source>
        <dbReference type="ARBA" id="ARBA00022519"/>
    </source>
</evidence>
<dbReference type="GO" id="GO:0030288">
    <property type="term" value="C:outer membrane-bounded periplasmic space"/>
    <property type="evidence" value="ECO:0007669"/>
    <property type="project" value="InterPro"/>
</dbReference>
<dbReference type="GO" id="GO:0055085">
    <property type="term" value="P:transmembrane transport"/>
    <property type="evidence" value="ECO:0007669"/>
    <property type="project" value="InterPro"/>
</dbReference>
<dbReference type="InterPro" id="IPR037682">
    <property type="entry name" value="TonB_C"/>
</dbReference>
<keyword evidence="4 10" id="KW-1003">Cell membrane</keyword>
<sequence length="214" mass="22808">MAYAEEGMSTNRMIALGVVAALHVLLGYAFMTGLAQKAIKAVAGPIEAVNIKEEAPPPEEPPPPPPKDIEIPPFVPPPEVSVQTDNPPPPTLTTQSRVEAPPPPAAITPPAPAAKPGTPAHEKGNPSRLFSTDDYPPGALRREEQGKVVAKFDVGTDGRISNCVIIQSVSPDLDKTTCRLLTSRLRYDPATENGQPVPEIGRTRSITWVVPPDR</sequence>
<evidence type="ECO:0000256" key="2">
    <source>
        <dbReference type="ARBA" id="ARBA00006555"/>
    </source>
</evidence>
<evidence type="ECO:0000256" key="3">
    <source>
        <dbReference type="ARBA" id="ARBA00022448"/>
    </source>
</evidence>
<keyword evidence="3 10" id="KW-0813">Transport</keyword>
<dbReference type="InterPro" id="IPR006260">
    <property type="entry name" value="TonB/TolA_C"/>
</dbReference>
<accession>A0A4Y9ES56</accession>
<feature type="domain" description="TonB C-terminal" evidence="12">
    <location>
        <begin position="120"/>
        <end position="214"/>
    </location>
</feature>
<dbReference type="GO" id="GO:0015891">
    <property type="term" value="P:siderophore transport"/>
    <property type="evidence" value="ECO:0007669"/>
    <property type="project" value="InterPro"/>
</dbReference>
<feature type="transmembrane region" description="Helical" evidence="10">
    <location>
        <begin position="12"/>
        <end position="31"/>
    </location>
</feature>
<dbReference type="Gene3D" id="3.30.1150.10">
    <property type="match status" value="1"/>
</dbReference>
<evidence type="ECO:0000256" key="4">
    <source>
        <dbReference type="ARBA" id="ARBA00022475"/>
    </source>
</evidence>
<evidence type="ECO:0000256" key="10">
    <source>
        <dbReference type="RuleBase" id="RU362123"/>
    </source>
</evidence>
<dbReference type="PANTHER" id="PTHR33446">
    <property type="entry name" value="PROTEIN TONB-RELATED"/>
    <property type="match status" value="1"/>
</dbReference>
<dbReference type="AlphaFoldDB" id="A0A4Y9ES56"/>
<dbReference type="EMBL" id="SIHO01000001">
    <property type="protein sequence ID" value="TFU06467.1"/>
    <property type="molecule type" value="Genomic_DNA"/>
</dbReference>
<keyword evidence="14" id="KW-1185">Reference proteome</keyword>